<keyword evidence="2" id="KW-1185">Reference proteome</keyword>
<organism evidence="1 2">
    <name type="scientific">Pisolithus microcarpus 441</name>
    <dbReference type="NCBI Taxonomy" id="765257"/>
    <lineage>
        <taxon>Eukaryota</taxon>
        <taxon>Fungi</taxon>
        <taxon>Dikarya</taxon>
        <taxon>Basidiomycota</taxon>
        <taxon>Agaricomycotina</taxon>
        <taxon>Agaricomycetes</taxon>
        <taxon>Agaricomycetidae</taxon>
        <taxon>Boletales</taxon>
        <taxon>Sclerodermatineae</taxon>
        <taxon>Pisolithaceae</taxon>
        <taxon>Pisolithus</taxon>
    </lineage>
</organism>
<sequence>MTIMIRDCLASMDFEHVNQSIIDSRVALTTPTHTLSLINAIFILQDSHRLSHQFSICNTTYTRPQIGLYSQGTSRKLTGSKSGPPCDRQL</sequence>
<accession>A0A0C9Y448</accession>
<protein>
    <submittedName>
        <fullName evidence="1">Uncharacterized protein</fullName>
    </submittedName>
</protein>
<dbReference type="EMBL" id="KN833783">
    <property type="protein sequence ID" value="KIK19445.1"/>
    <property type="molecule type" value="Genomic_DNA"/>
</dbReference>
<dbReference type="Proteomes" id="UP000054018">
    <property type="component" value="Unassembled WGS sequence"/>
</dbReference>
<evidence type="ECO:0000313" key="2">
    <source>
        <dbReference type="Proteomes" id="UP000054018"/>
    </source>
</evidence>
<evidence type="ECO:0000313" key="1">
    <source>
        <dbReference type="EMBL" id="KIK19445.1"/>
    </source>
</evidence>
<dbReference type="HOGENOM" id="CLU_2441736_0_0_1"/>
<reference evidence="2" key="2">
    <citation type="submission" date="2015-01" db="EMBL/GenBank/DDBJ databases">
        <title>Evolutionary Origins and Diversification of the Mycorrhizal Mutualists.</title>
        <authorList>
            <consortium name="DOE Joint Genome Institute"/>
            <consortium name="Mycorrhizal Genomics Consortium"/>
            <person name="Kohler A."/>
            <person name="Kuo A."/>
            <person name="Nagy L.G."/>
            <person name="Floudas D."/>
            <person name="Copeland A."/>
            <person name="Barry K.W."/>
            <person name="Cichocki N."/>
            <person name="Veneault-Fourrey C."/>
            <person name="LaButti K."/>
            <person name="Lindquist E.A."/>
            <person name="Lipzen A."/>
            <person name="Lundell T."/>
            <person name="Morin E."/>
            <person name="Murat C."/>
            <person name="Riley R."/>
            <person name="Ohm R."/>
            <person name="Sun H."/>
            <person name="Tunlid A."/>
            <person name="Henrissat B."/>
            <person name="Grigoriev I.V."/>
            <person name="Hibbett D.S."/>
            <person name="Martin F."/>
        </authorList>
    </citation>
    <scope>NUCLEOTIDE SEQUENCE [LARGE SCALE GENOMIC DNA]</scope>
    <source>
        <strain evidence="2">441</strain>
    </source>
</reference>
<proteinExistence type="predicted"/>
<dbReference type="AlphaFoldDB" id="A0A0C9Y448"/>
<name>A0A0C9Y448_9AGAM</name>
<reference evidence="1 2" key="1">
    <citation type="submission" date="2014-04" db="EMBL/GenBank/DDBJ databases">
        <authorList>
            <consortium name="DOE Joint Genome Institute"/>
            <person name="Kuo A."/>
            <person name="Kohler A."/>
            <person name="Costa M.D."/>
            <person name="Nagy L.G."/>
            <person name="Floudas D."/>
            <person name="Copeland A."/>
            <person name="Barry K.W."/>
            <person name="Cichocki N."/>
            <person name="Veneault-Fourrey C."/>
            <person name="LaButti K."/>
            <person name="Lindquist E.A."/>
            <person name="Lipzen A."/>
            <person name="Lundell T."/>
            <person name="Morin E."/>
            <person name="Murat C."/>
            <person name="Sun H."/>
            <person name="Tunlid A."/>
            <person name="Henrissat B."/>
            <person name="Grigoriev I.V."/>
            <person name="Hibbett D.S."/>
            <person name="Martin F."/>
            <person name="Nordberg H.P."/>
            <person name="Cantor M.N."/>
            <person name="Hua S.X."/>
        </authorList>
    </citation>
    <scope>NUCLEOTIDE SEQUENCE [LARGE SCALE GENOMIC DNA]</scope>
    <source>
        <strain evidence="1 2">441</strain>
    </source>
</reference>
<gene>
    <name evidence="1" type="ORF">PISMIDRAFT_624490</name>
</gene>